<gene>
    <name evidence="1" type="ORF">CRV2_00021904</name>
</gene>
<comment type="caution">
    <text evidence="1">The sequence shown here is derived from an EMBL/GenBank/DDBJ whole genome shotgun (WGS) entry which is preliminary data.</text>
</comment>
<organism evidence="1 2">
    <name type="scientific">Clonostachys rosea f. rosea IK726</name>
    <dbReference type="NCBI Taxonomy" id="1349383"/>
    <lineage>
        <taxon>Eukaryota</taxon>
        <taxon>Fungi</taxon>
        <taxon>Dikarya</taxon>
        <taxon>Ascomycota</taxon>
        <taxon>Pezizomycotina</taxon>
        <taxon>Sordariomycetes</taxon>
        <taxon>Hypocreomycetidae</taxon>
        <taxon>Hypocreales</taxon>
        <taxon>Bionectriaceae</taxon>
        <taxon>Clonostachys</taxon>
    </lineage>
</organism>
<dbReference type="Proteomes" id="UP000836387">
    <property type="component" value="Unassembled WGS sequence"/>
</dbReference>
<protein>
    <submittedName>
        <fullName evidence="1">Uncharacterized protein</fullName>
    </submittedName>
</protein>
<proteinExistence type="predicted"/>
<sequence length="67" mass="7386">MVATVHSQLMLIILSGLGFSYIAGFAVYNVFFHRSGSILAPLALHNLGPGYFRSRWKNTLYTANPAI</sequence>
<name>A0ACA9UCD9_BIOOC</name>
<accession>A0ACA9UCD9</accession>
<dbReference type="EMBL" id="CADEHS020000216">
    <property type="protein sequence ID" value="CAG9950995.1"/>
    <property type="molecule type" value="Genomic_DNA"/>
</dbReference>
<evidence type="ECO:0000313" key="2">
    <source>
        <dbReference type="Proteomes" id="UP000836387"/>
    </source>
</evidence>
<evidence type="ECO:0000313" key="1">
    <source>
        <dbReference type="EMBL" id="CAG9950995.1"/>
    </source>
</evidence>
<reference evidence="1" key="1">
    <citation type="submission" date="2020-04" db="EMBL/GenBank/DDBJ databases">
        <authorList>
            <person name="Broberg M."/>
        </authorList>
    </citation>
    <scope>NUCLEOTIDE SEQUENCE</scope>
</reference>
<keyword evidence="2" id="KW-1185">Reference proteome</keyword>
<reference evidence="1" key="2">
    <citation type="submission" date="2021-10" db="EMBL/GenBank/DDBJ databases">
        <authorList>
            <person name="Piombo E."/>
        </authorList>
    </citation>
    <scope>NUCLEOTIDE SEQUENCE</scope>
</reference>